<evidence type="ECO:0000256" key="2">
    <source>
        <dbReference type="ARBA" id="ARBA00022448"/>
    </source>
</evidence>
<evidence type="ECO:0000256" key="3">
    <source>
        <dbReference type="ARBA" id="ARBA00022729"/>
    </source>
</evidence>
<keyword evidence="4" id="KW-0029">Amino-acid transport</keyword>
<evidence type="ECO:0000313" key="8">
    <source>
        <dbReference type="Proteomes" id="UP001595791"/>
    </source>
</evidence>
<dbReference type="PANTHER" id="PTHR30483">
    <property type="entry name" value="LEUCINE-SPECIFIC-BINDING PROTEIN"/>
    <property type="match status" value="1"/>
</dbReference>
<dbReference type="CDD" id="cd06346">
    <property type="entry name" value="PBP1_ABC_ligand_binding-like"/>
    <property type="match status" value="1"/>
</dbReference>
<gene>
    <name evidence="7" type="ORF">ACFOW7_18215</name>
</gene>
<dbReference type="RefSeq" id="WP_378167031.1">
    <property type="nucleotide sequence ID" value="NZ_JBHSBU010000001.1"/>
</dbReference>
<evidence type="ECO:0000256" key="4">
    <source>
        <dbReference type="ARBA" id="ARBA00022970"/>
    </source>
</evidence>
<dbReference type="Proteomes" id="UP001595791">
    <property type="component" value="Unassembled WGS sequence"/>
</dbReference>
<dbReference type="InterPro" id="IPR051010">
    <property type="entry name" value="BCAA_transport"/>
</dbReference>
<accession>A0ABV8MUD7</accession>
<dbReference type="Gene3D" id="3.40.50.2300">
    <property type="match status" value="2"/>
</dbReference>
<dbReference type="InterPro" id="IPR028081">
    <property type="entry name" value="Leu-bd"/>
</dbReference>
<dbReference type="PROSITE" id="PS51257">
    <property type="entry name" value="PROKAR_LIPOPROTEIN"/>
    <property type="match status" value="1"/>
</dbReference>
<feature type="signal peptide" evidence="5">
    <location>
        <begin position="1"/>
        <end position="18"/>
    </location>
</feature>
<reference evidence="8" key="1">
    <citation type="journal article" date="2019" name="Int. J. Syst. Evol. Microbiol.">
        <title>The Global Catalogue of Microorganisms (GCM) 10K type strain sequencing project: providing services to taxonomists for standard genome sequencing and annotation.</title>
        <authorList>
            <consortium name="The Broad Institute Genomics Platform"/>
            <consortium name="The Broad Institute Genome Sequencing Center for Infectious Disease"/>
            <person name="Wu L."/>
            <person name="Ma J."/>
        </authorList>
    </citation>
    <scope>NUCLEOTIDE SEQUENCE [LARGE SCALE GENOMIC DNA]</scope>
    <source>
        <strain evidence="8">LMG 29894</strain>
    </source>
</reference>
<proteinExistence type="inferred from homology"/>
<feature type="chain" id="PRO_5047028202" evidence="5">
    <location>
        <begin position="19"/>
        <end position="421"/>
    </location>
</feature>
<evidence type="ECO:0000313" key="7">
    <source>
        <dbReference type="EMBL" id="MFC4161277.1"/>
    </source>
</evidence>
<comment type="caution">
    <text evidence="7">The sequence shown here is derived from an EMBL/GenBank/DDBJ whole genome shotgun (WGS) entry which is preliminary data.</text>
</comment>
<dbReference type="EMBL" id="JBHSBU010000001">
    <property type="protein sequence ID" value="MFC4161277.1"/>
    <property type="molecule type" value="Genomic_DNA"/>
</dbReference>
<keyword evidence="8" id="KW-1185">Reference proteome</keyword>
<dbReference type="PRINTS" id="PR00337">
    <property type="entry name" value="LEUILEVALBP"/>
</dbReference>
<name>A0ABV8MUD7_9NEIS</name>
<dbReference type="InterPro" id="IPR000709">
    <property type="entry name" value="Leu_Ile_Val-bd"/>
</dbReference>
<organism evidence="7 8">
    <name type="scientific">Chitinimonas lacunae</name>
    <dbReference type="NCBI Taxonomy" id="1963018"/>
    <lineage>
        <taxon>Bacteria</taxon>
        <taxon>Pseudomonadati</taxon>
        <taxon>Pseudomonadota</taxon>
        <taxon>Betaproteobacteria</taxon>
        <taxon>Neisseriales</taxon>
        <taxon>Chitinibacteraceae</taxon>
        <taxon>Chitinimonas</taxon>
    </lineage>
</organism>
<dbReference type="PANTHER" id="PTHR30483:SF6">
    <property type="entry name" value="PERIPLASMIC BINDING PROTEIN OF ABC TRANSPORTER FOR NATURAL AMINO ACIDS"/>
    <property type="match status" value="1"/>
</dbReference>
<protein>
    <submittedName>
        <fullName evidence="7">ABC transporter substrate-binding protein</fullName>
    </submittedName>
</protein>
<evidence type="ECO:0000259" key="6">
    <source>
        <dbReference type="Pfam" id="PF13458"/>
    </source>
</evidence>
<keyword evidence="2" id="KW-0813">Transport</keyword>
<dbReference type="InterPro" id="IPR028082">
    <property type="entry name" value="Peripla_BP_I"/>
</dbReference>
<keyword evidence="3 5" id="KW-0732">Signal</keyword>
<dbReference type="SUPFAM" id="SSF53822">
    <property type="entry name" value="Periplasmic binding protein-like I"/>
    <property type="match status" value="1"/>
</dbReference>
<evidence type="ECO:0000256" key="1">
    <source>
        <dbReference type="ARBA" id="ARBA00010062"/>
    </source>
</evidence>
<dbReference type="Pfam" id="PF13458">
    <property type="entry name" value="Peripla_BP_6"/>
    <property type="match status" value="1"/>
</dbReference>
<feature type="domain" description="Leucine-binding protein" evidence="6">
    <location>
        <begin position="36"/>
        <end position="353"/>
    </location>
</feature>
<evidence type="ECO:0000256" key="5">
    <source>
        <dbReference type="SAM" id="SignalP"/>
    </source>
</evidence>
<comment type="similarity">
    <text evidence="1">Belongs to the leucine-binding protein family.</text>
</comment>
<sequence length="421" mass="43699">MMRVFPPLALALCLALVACDGGGSVDDNPVQPAPSTLKIGLLTSKTGSGASLGRHVEYSARLALKEINAAGGVNGQQVELLVRDDKLDADIGVQGARELAATDAIGIIGSFSSRVSIPVAQQVTINAGMALITSGSSPLITTLDDRDTVWRTVASDVLQGAALADRMLSEGLRRVAVANVDDAFGQGLANSLRNRLTARGGELLTQVAYPSGKTLGFESEAAQLTAAGVPDAILIVGFAVDAANLVRALRERLGDRIPRLFGAGNFGTAFLDNVGTAGLGVQVVSPTAPRASGGYQRFRANFVREVGEEPEATAHTGYDAVYLLALALAQARHNSRAAVLANLRSISRGDSPRPTEIGVGEFAKALAAIARNEDIDYHGVGGQLDFDANGDPANGTYLINEVVLSGNGTLGFTERVVLTFP</sequence>